<dbReference type="PANTHER" id="PTHR48267">
    <property type="entry name" value="CUPREDOXIN SUPERFAMILY PROTEIN"/>
    <property type="match status" value="1"/>
</dbReference>
<dbReference type="EMBL" id="CAJOAX010008040">
    <property type="protein sequence ID" value="CAF4024251.1"/>
    <property type="molecule type" value="Genomic_DNA"/>
</dbReference>
<dbReference type="EMBL" id="CAJNOU010005924">
    <property type="protein sequence ID" value="CAF1492159.1"/>
    <property type="molecule type" value="Genomic_DNA"/>
</dbReference>
<protein>
    <recommendedName>
        <fullName evidence="2">Plastocyanin-like domain-containing protein</fullName>
    </recommendedName>
</protein>
<comment type="caution">
    <text evidence="6">The sequence shown here is derived from an EMBL/GenBank/DDBJ whole genome shotgun (WGS) entry which is preliminary data.</text>
</comment>
<keyword evidence="1" id="KW-0732">Signal</keyword>
<accession>A0A819Q8B8</accession>
<dbReference type="SUPFAM" id="SSF49503">
    <property type="entry name" value="Cupredoxins"/>
    <property type="match status" value="2"/>
</dbReference>
<dbReference type="Proteomes" id="UP000663823">
    <property type="component" value="Unassembled WGS sequence"/>
</dbReference>
<feature type="signal peptide" evidence="1">
    <location>
        <begin position="1"/>
        <end position="18"/>
    </location>
</feature>
<evidence type="ECO:0000313" key="3">
    <source>
        <dbReference type="EMBL" id="CAF1365980.1"/>
    </source>
</evidence>
<dbReference type="Proteomes" id="UP000663874">
    <property type="component" value="Unassembled WGS sequence"/>
</dbReference>
<evidence type="ECO:0000313" key="7">
    <source>
        <dbReference type="Proteomes" id="UP000663874"/>
    </source>
</evidence>
<evidence type="ECO:0000313" key="4">
    <source>
        <dbReference type="EMBL" id="CAF1492159.1"/>
    </source>
</evidence>
<dbReference type="OrthoDB" id="262547at2759"/>
<dbReference type="Pfam" id="PF07731">
    <property type="entry name" value="Cu-oxidase_2"/>
    <property type="match status" value="1"/>
</dbReference>
<evidence type="ECO:0000256" key="1">
    <source>
        <dbReference type="SAM" id="SignalP"/>
    </source>
</evidence>
<dbReference type="InterPro" id="IPR045087">
    <property type="entry name" value="Cu-oxidase_fam"/>
</dbReference>
<dbReference type="EMBL" id="CAJOBE010007118">
    <property type="protein sequence ID" value="CAF4027421.1"/>
    <property type="molecule type" value="Genomic_DNA"/>
</dbReference>
<feature type="domain" description="Plastocyanin-like" evidence="2">
    <location>
        <begin position="445"/>
        <end position="557"/>
    </location>
</feature>
<dbReference type="EMBL" id="CAJNOO010004044">
    <property type="protein sequence ID" value="CAF1365980.1"/>
    <property type="molecule type" value="Genomic_DNA"/>
</dbReference>
<dbReference type="AlphaFoldDB" id="A0A819Q8B8"/>
<reference evidence="6" key="1">
    <citation type="submission" date="2021-02" db="EMBL/GenBank/DDBJ databases">
        <authorList>
            <person name="Nowell W R."/>
        </authorList>
    </citation>
    <scope>NUCLEOTIDE SEQUENCE</scope>
</reference>
<evidence type="ECO:0000313" key="6">
    <source>
        <dbReference type="EMBL" id="CAF4027421.1"/>
    </source>
</evidence>
<dbReference type="GO" id="GO:0005507">
    <property type="term" value="F:copper ion binding"/>
    <property type="evidence" value="ECO:0007669"/>
    <property type="project" value="InterPro"/>
</dbReference>
<dbReference type="Gene3D" id="2.60.40.420">
    <property type="entry name" value="Cupredoxins - blue copper proteins"/>
    <property type="match status" value="3"/>
</dbReference>
<dbReference type="Proteomes" id="UP000663889">
    <property type="component" value="Unassembled WGS sequence"/>
</dbReference>
<dbReference type="GO" id="GO:0016491">
    <property type="term" value="F:oxidoreductase activity"/>
    <property type="evidence" value="ECO:0007669"/>
    <property type="project" value="InterPro"/>
</dbReference>
<evidence type="ECO:0000313" key="5">
    <source>
        <dbReference type="EMBL" id="CAF4024251.1"/>
    </source>
</evidence>
<dbReference type="InterPro" id="IPR011706">
    <property type="entry name" value="Cu-oxidase_C"/>
</dbReference>
<feature type="chain" id="PRO_5035620248" description="Plastocyanin-like domain-containing protein" evidence="1">
    <location>
        <begin position="19"/>
        <end position="646"/>
    </location>
</feature>
<gene>
    <name evidence="6" type="ORF">FNK824_LOCUS27438</name>
    <name evidence="5" type="ORF">OTI717_LOCUS30279</name>
    <name evidence="3" type="ORF">RFH988_LOCUS33081</name>
    <name evidence="4" type="ORF">SEV965_LOCUS35632</name>
</gene>
<proteinExistence type="predicted"/>
<evidence type="ECO:0000259" key="2">
    <source>
        <dbReference type="Pfam" id="PF07731"/>
    </source>
</evidence>
<dbReference type="InterPro" id="IPR008972">
    <property type="entry name" value="Cupredoxin"/>
</dbReference>
<dbReference type="PANTHER" id="PTHR48267:SF1">
    <property type="entry name" value="BILIRUBIN OXIDASE"/>
    <property type="match status" value="1"/>
</dbReference>
<organism evidence="6 7">
    <name type="scientific">Rotaria sordida</name>
    <dbReference type="NCBI Taxonomy" id="392033"/>
    <lineage>
        <taxon>Eukaryota</taxon>
        <taxon>Metazoa</taxon>
        <taxon>Spiralia</taxon>
        <taxon>Gnathifera</taxon>
        <taxon>Rotifera</taxon>
        <taxon>Eurotatoria</taxon>
        <taxon>Bdelloidea</taxon>
        <taxon>Philodinida</taxon>
        <taxon>Philodinidae</taxon>
        <taxon>Rotaria</taxon>
    </lineage>
</organism>
<dbReference type="Proteomes" id="UP000663882">
    <property type="component" value="Unassembled WGS sequence"/>
</dbReference>
<sequence>MCWLISLIFLVSLYVCNSQVPPSPFGNPSDICPQANNYTYEVDGFVGTPYILKPFQNNFVNPPIISPSSKVCRTDGHCMFSYTVDVIDTTARPFDQSVPACVNKPATKFLSYNNKIPGPTFIVPSGHESIVRFNNKIGNLFPECFSPCIGNRTGRPFSVHHHGSASIPPYDGWAEDETCYGETKEYVYPNNRPAINWYHDHALHITAKNAYLGLAGLHLVSSKVKNGGCGEPWNLEDIEEKHIILQDKVLDSNCQLFIDTLDIHEKSLYGDINMMSGIPFPLMCLEPKWYRFRILNGAVSRPFLLKIKNNALQDVSQQICKIFGTDGGFRDTPVTFPTTGLLIGIAERYDVVCDFRALKNQILYMWNHKDDTFMKDVPYFCYSHLLAKLQISATTSGSSPEFQENMPNPVPEKPIKRVLNNSDINIAINMANQGQFHRRMVFGRSNGHWVINGETWDTFKIAAENIGQNTWELWLYETGGGWFHPVHMHLVDFYIIKRDGDNGLRSYEVLSPKDVLYLGAGNKLWVIARFGAHKGDYMFHCHNLIHEDDDMMRAMRIIDSQNGLTASTAQPFILNGFANIVYSNWKYNNPMLTETSAKPTNQMPIFNTVYIQDMLYKNIYRIFYPNSTDEALNGFTNPWRSTWCPT</sequence>
<name>A0A819Q8B8_9BILA</name>